<feature type="transmembrane region" description="Helical" evidence="1">
    <location>
        <begin position="148"/>
        <end position="167"/>
    </location>
</feature>
<organism evidence="2 3">
    <name type="scientific">Flammeovirga agarivorans</name>
    <dbReference type="NCBI Taxonomy" id="2726742"/>
    <lineage>
        <taxon>Bacteria</taxon>
        <taxon>Pseudomonadati</taxon>
        <taxon>Bacteroidota</taxon>
        <taxon>Cytophagia</taxon>
        <taxon>Cytophagales</taxon>
        <taxon>Flammeovirgaceae</taxon>
        <taxon>Flammeovirga</taxon>
    </lineage>
</organism>
<proteinExistence type="predicted"/>
<feature type="transmembrane region" description="Helical" evidence="1">
    <location>
        <begin position="123"/>
        <end position="142"/>
    </location>
</feature>
<protein>
    <submittedName>
        <fullName evidence="2">Uncharacterized protein</fullName>
    </submittedName>
</protein>
<dbReference type="AlphaFoldDB" id="A0A7X8SQV8"/>
<accession>A0A7X8SQV8</accession>
<reference evidence="2 3" key="1">
    <citation type="submission" date="2020-04" db="EMBL/GenBank/DDBJ databases">
        <title>Flammeovirga sp. SR4, a novel species isolated from seawater.</title>
        <authorList>
            <person name="Wang X."/>
        </authorList>
    </citation>
    <scope>NUCLEOTIDE SEQUENCE [LARGE SCALE GENOMIC DNA]</scope>
    <source>
        <strain evidence="2 3">SR4</strain>
    </source>
</reference>
<feature type="transmembrane region" description="Helical" evidence="1">
    <location>
        <begin position="38"/>
        <end position="58"/>
    </location>
</feature>
<evidence type="ECO:0000313" key="3">
    <source>
        <dbReference type="Proteomes" id="UP000585050"/>
    </source>
</evidence>
<dbReference type="RefSeq" id="WP_168885431.1">
    <property type="nucleotide sequence ID" value="NZ_JABAIL010000014.1"/>
</dbReference>
<gene>
    <name evidence="2" type="ORF">HGP29_26190</name>
</gene>
<sequence length="194" mass="22370">MSTLDLKNLWQQQSSSQPNVEEVLQKAKSYKKKSQQSMIISHITAFGTIAYLLFIAFYYDPEVILPKIGIGLSILAVVIYIYSINALYQLVNNIGFDTASIDYIKKLKEIKEKQRKIQTTTTSLYFILFSLGLGFYMAEYLVALSPNYSIPIAITTIIWVGINWFIFRPRLIKKQTKKIDELIKYFGDLEKNVD</sequence>
<keyword evidence="3" id="KW-1185">Reference proteome</keyword>
<evidence type="ECO:0000313" key="2">
    <source>
        <dbReference type="EMBL" id="NLR94723.1"/>
    </source>
</evidence>
<dbReference type="EMBL" id="JABAIL010000014">
    <property type="protein sequence ID" value="NLR94723.1"/>
    <property type="molecule type" value="Genomic_DNA"/>
</dbReference>
<name>A0A7X8SQV8_9BACT</name>
<dbReference type="Proteomes" id="UP000585050">
    <property type="component" value="Unassembled WGS sequence"/>
</dbReference>
<keyword evidence="1" id="KW-0812">Transmembrane</keyword>
<keyword evidence="1" id="KW-0472">Membrane</keyword>
<evidence type="ECO:0000256" key="1">
    <source>
        <dbReference type="SAM" id="Phobius"/>
    </source>
</evidence>
<feature type="transmembrane region" description="Helical" evidence="1">
    <location>
        <begin position="64"/>
        <end position="82"/>
    </location>
</feature>
<keyword evidence="1" id="KW-1133">Transmembrane helix</keyword>
<comment type="caution">
    <text evidence="2">The sequence shown here is derived from an EMBL/GenBank/DDBJ whole genome shotgun (WGS) entry which is preliminary data.</text>
</comment>